<evidence type="ECO:0000313" key="2">
    <source>
        <dbReference type="EMBL" id="KAJ8932273.1"/>
    </source>
</evidence>
<accession>A0AAV8WZZ5</accession>
<evidence type="ECO:0000256" key="1">
    <source>
        <dbReference type="SAM" id="SignalP"/>
    </source>
</evidence>
<dbReference type="Gene3D" id="3.40.50.2000">
    <property type="entry name" value="Glycogen Phosphorylase B"/>
    <property type="match status" value="1"/>
</dbReference>
<keyword evidence="3" id="KW-1185">Reference proteome</keyword>
<evidence type="ECO:0000313" key="3">
    <source>
        <dbReference type="Proteomes" id="UP001162162"/>
    </source>
</evidence>
<organism evidence="2 3">
    <name type="scientific">Aromia moschata</name>
    <dbReference type="NCBI Taxonomy" id="1265417"/>
    <lineage>
        <taxon>Eukaryota</taxon>
        <taxon>Metazoa</taxon>
        <taxon>Ecdysozoa</taxon>
        <taxon>Arthropoda</taxon>
        <taxon>Hexapoda</taxon>
        <taxon>Insecta</taxon>
        <taxon>Pterygota</taxon>
        <taxon>Neoptera</taxon>
        <taxon>Endopterygota</taxon>
        <taxon>Coleoptera</taxon>
        <taxon>Polyphaga</taxon>
        <taxon>Cucujiformia</taxon>
        <taxon>Chrysomeloidea</taxon>
        <taxon>Cerambycidae</taxon>
        <taxon>Cerambycinae</taxon>
        <taxon>Callichromatini</taxon>
        <taxon>Aromia</taxon>
    </lineage>
</organism>
<comment type="caution">
    <text evidence="2">The sequence shown here is derived from an EMBL/GenBank/DDBJ whole genome shotgun (WGS) entry which is preliminary data.</text>
</comment>
<dbReference type="SUPFAM" id="SSF53756">
    <property type="entry name" value="UDP-Glycosyltransferase/glycogen phosphorylase"/>
    <property type="match status" value="1"/>
</dbReference>
<dbReference type="Proteomes" id="UP001162162">
    <property type="component" value="Unassembled WGS sequence"/>
</dbReference>
<proteinExistence type="predicted"/>
<keyword evidence="1" id="KW-0732">Signal</keyword>
<gene>
    <name evidence="2" type="ORF">NQ318_005625</name>
</gene>
<protein>
    <submittedName>
        <fullName evidence="2">Uncharacterized protein</fullName>
    </submittedName>
</protein>
<feature type="signal peptide" evidence="1">
    <location>
        <begin position="1"/>
        <end position="23"/>
    </location>
</feature>
<dbReference type="EMBL" id="JAPWTK010001507">
    <property type="protein sequence ID" value="KAJ8932273.1"/>
    <property type="molecule type" value="Genomic_DNA"/>
</dbReference>
<sequence length="153" mass="17596">MTLFPYAQLLLWVFLLSVPSMRSYNILGVFPHPGKSHVDVFLPLMRGLANKGHNVTVISCFSLKDRPSNYKEVGLDQALKIFLNVIDMGELESNRLYKYTTLFKLSYFAQYACESGLGSKVVKDFMKTDQHFELLIIEFFNSDCFMGLNFKLE</sequence>
<name>A0AAV8WZZ5_9CUCU</name>
<feature type="chain" id="PRO_5043563871" evidence="1">
    <location>
        <begin position="24"/>
        <end position="153"/>
    </location>
</feature>
<dbReference type="AlphaFoldDB" id="A0AAV8WZZ5"/>
<reference evidence="2" key="1">
    <citation type="journal article" date="2023" name="Insect Mol. Biol.">
        <title>Genome sequencing provides insights into the evolution of gene families encoding plant cell wall-degrading enzymes in longhorned beetles.</title>
        <authorList>
            <person name="Shin N.R."/>
            <person name="Okamura Y."/>
            <person name="Kirsch R."/>
            <person name="Pauchet Y."/>
        </authorList>
    </citation>
    <scope>NUCLEOTIDE SEQUENCE</scope>
    <source>
        <strain evidence="2">AMC_N1</strain>
    </source>
</reference>